<dbReference type="PANTHER" id="PTHR30255">
    <property type="entry name" value="SINGLE-STRANDED-DNA-SPECIFIC EXONUCLEASE RECJ"/>
    <property type="match status" value="1"/>
</dbReference>
<gene>
    <name evidence="2" type="ORF">K0U00_15635</name>
</gene>
<reference evidence="2 3" key="1">
    <citation type="submission" date="2021-07" db="EMBL/GenBank/DDBJ databases">
        <title>Paenibacillus radiodurans sp. nov., isolated from the southeastern edge of Tengger Desert.</title>
        <authorList>
            <person name="Zhang G."/>
        </authorList>
    </citation>
    <scope>NUCLEOTIDE SEQUENCE [LARGE SCALE GENOMIC DNA]</scope>
    <source>
        <strain evidence="2 3">CCM 7311</strain>
    </source>
</reference>
<evidence type="ECO:0000259" key="1">
    <source>
        <dbReference type="Pfam" id="PF01368"/>
    </source>
</evidence>
<dbReference type="InterPro" id="IPR038763">
    <property type="entry name" value="DHH_sf"/>
</dbReference>
<keyword evidence="3" id="KW-1185">Reference proteome</keyword>
<dbReference type="PANTHER" id="PTHR30255:SF2">
    <property type="entry name" value="SINGLE-STRANDED-DNA-SPECIFIC EXONUCLEASE RECJ"/>
    <property type="match status" value="1"/>
</dbReference>
<proteinExistence type="predicted"/>
<feature type="domain" description="DDH" evidence="1">
    <location>
        <begin position="86"/>
        <end position="211"/>
    </location>
</feature>
<comment type="caution">
    <text evidence="2">The sequence shown here is derived from an EMBL/GenBank/DDBJ whole genome shotgun (WGS) entry which is preliminary data.</text>
</comment>
<feature type="non-terminal residue" evidence="2">
    <location>
        <position position="215"/>
    </location>
</feature>
<dbReference type="Gene3D" id="3.90.1640.30">
    <property type="match status" value="1"/>
</dbReference>
<organism evidence="2 3">
    <name type="scientific">Paenibacillus sepulcri</name>
    <dbReference type="NCBI Taxonomy" id="359917"/>
    <lineage>
        <taxon>Bacteria</taxon>
        <taxon>Bacillati</taxon>
        <taxon>Bacillota</taxon>
        <taxon>Bacilli</taxon>
        <taxon>Bacillales</taxon>
        <taxon>Paenibacillaceae</taxon>
        <taxon>Paenibacillus</taxon>
    </lineage>
</organism>
<dbReference type="InterPro" id="IPR051673">
    <property type="entry name" value="SSDNA_exonuclease_RecJ"/>
</dbReference>
<evidence type="ECO:0000313" key="2">
    <source>
        <dbReference type="EMBL" id="MBW7455457.1"/>
    </source>
</evidence>
<dbReference type="EMBL" id="JAHZIK010000368">
    <property type="protein sequence ID" value="MBW7455457.1"/>
    <property type="molecule type" value="Genomic_DNA"/>
</dbReference>
<sequence>MIRSKTRWTVAKIDDEGEERAAILARELSLSPLVARLLVQRGLAGVDAARQFLYGGLEDLHDPFLLKGMEQAVKRIRQAEERNEYIRIFGDYDADGVSSTALMTFLFRRMGLKFDSYIPHRTLEGYGLNAKAIDLAAEAGVKLIVTVDTGISAVEQINHANSLGIDVIVTDHHEPPHVLPDAWSLINPKQEDCSYPFKGLAGVGVAFKLAQALLG</sequence>
<accession>A0ABS7C3J0</accession>
<dbReference type="InterPro" id="IPR001667">
    <property type="entry name" value="DDH_dom"/>
</dbReference>
<name>A0ABS7C3J0_9BACL</name>
<evidence type="ECO:0000313" key="3">
    <source>
        <dbReference type="Proteomes" id="UP001519887"/>
    </source>
</evidence>
<dbReference type="Proteomes" id="UP001519887">
    <property type="component" value="Unassembled WGS sequence"/>
</dbReference>
<protein>
    <submittedName>
        <fullName evidence="2">DHH family phosphoesterase</fullName>
    </submittedName>
</protein>
<dbReference type="SUPFAM" id="SSF64182">
    <property type="entry name" value="DHH phosphoesterases"/>
    <property type="match status" value="1"/>
</dbReference>
<dbReference type="Pfam" id="PF01368">
    <property type="entry name" value="DHH"/>
    <property type="match status" value="1"/>
</dbReference>